<evidence type="ECO:0000256" key="5">
    <source>
        <dbReference type="SAM" id="MobiDB-lite"/>
    </source>
</evidence>
<feature type="compositionally biased region" description="Basic and acidic residues" evidence="5">
    <location>
        <begin position="51"/>
        <end position="67"/>
    </location>
</feature>
<name>A0AAN9TKR2_9HEMI</name>
<dbReference type="PANTHER" id="PTHR23345">
    <property type="entry name" value="VITELLOGENIN-RELATED"/>
    <property type="match status" value="1"/>
</dbReference>
<dbReference type="InterPro" id="IPR015816">
    <property type="entry name" value="Vitellinogen_b-sht_N"/>
</dbReference>
<dbReference type="Gene3D" id="2.30.230.10">
    <property type="entry name" value="Lipovitellin, beta-sheet shell regions, chain A"/>
    <property type="match status" value="1"/>
</dbReference>
<evidence type="ECO:0000259" key="7">
    <source>
        <dbReference type="PROSITE" id="PS51233"/>
    </source>
</evidence>
<feature type="compositionally biased region" description="Basic and acidic residues" evidence="5">
    <location>
        <begin position="497"/>
        <end position="518"/>
    </location>
</feature>
<dbReference type="PANTHER" id="PTHR23345:SF36">
    <property type="entry name" value="APOLIPOPHORINS"/>
    <property type="match status" value="1"/>
</dbReference>
<reference evidence="8 9" key="1">
    <citation type="submission" date="2024-03" db="EMBL/GenBank/DDBJ databases">
        <title>Adaptation during the transition from Ophiocordyceps entomopathogen to insect associate is accompanied by gene loss and intensified selection.</title>
        <authorList>
            <person name="Ward C.M."/>
            <person name="Onetto C.A."/>
            <person name="Borneman A.R."/>
        </authorList>
    </citation>
    <scope>NUCLEOTIDE SEQUENCE [LARGE SCALE GENOMIC DNA]</scope>
    <source>
        <strain evidence="8">AWRI1</strain>
        <tissue evidence="8">Single Adult Female</tissue>
    </source>
</reference>
<feature type="region of interest" description="Disordered" evidence="5">
    <location>
        <begin position="437"/>
        <end position="469"/>
    </location>
</feature>
<dbReference type="InterPro" id="IPR001846">
    <property type="entry name" value="VWF_type-D"/>
</dbReference>
<dbReference type="Gene3D" id="2.20.80.10">
    <property type="entry name" value="Lipovitellin-phosvitin complex, chain A, domain 4"/>
    <property type="match status" value="1"/>
</dbReference>
<accession>A0AAN9TKR2</accession>
<evidence type="ECO:0000313" key="8">
    <source>
        <dbReference type="EMBL" id="KAK7595012.1"/>
    </source>
</evidence>
<evidence type="ECO:0000256" key="2">
    <source>
        <dbReference type="ARBA" id="ARBA00023180"/>
    </source>
</evidence>
<dbReference type="InterPro" id="IPR001747">
    <property type="entry name" value="Vitellogenin_N"/>
</dbReference>
<keyword evidence="2" id="KW-0325">Glycoprotein</keyword>
<dbReference type="InterPro" id="IPR011030">
    <property type="entry name" value="Lipovitellin_superhlx_dom"/>
</dbReference>
<feature type="region of interest" description="Disordered" evidence="5">
    <location>
        <begin position="48"/>
        <end position="164"/>
    </location>
</feature>
<feature type="domain" description="Vitellogenin" evidence="6">
    <location>
        <begin position="814"/>
        <end position="1433"/>
    </location>
</feature>
<feature type="region of interest" description="Disordered" evidence="5">
    <location>
        <begin position="497"/>
        <end position="550"/>
    </location>
</feature>
<dbReference type="Pfam" id="PF01347">
    <property type="entry name" value="Vitellogenin_N"/>
    <property type="match status" value="1"/>
</dbReference>
<feature type="domain" description="VWFD" evidence="7">
    <location>
        <begin position="3580"/>
        <end position="3744"/>
    </location>
</feature>
<dbReference type="InterPro" id="IPR036770">
    <property type="entry name" value="Ankyrin_rpt-contain_sf"/>
</dbReference>
<keyword evidence="9" id="KW-1185">Reference proteome</keyword>
<comment type="caution">
    <text evidence="8">The sequence shown here is derived from an EMBL/GenBank/DDBJ whole genome shotgun (WGS) entry which is preliminary data.</text>
</comment>
<dbReference type="InterPro" id="IPR015255">
    <property type="entry name" value="Vitellinogen_open_b-sht"/>
</dbReference>
<evidence type="ECO:0000256" key="4">
    <source>
        <dbReference type="PROSITE-ProRule" id="PRU00557"/>
    </source>
</evidence>
<dbReference type="SUPFAM" id="SSF56968">
    <property type="entry name" value="Lipovitellin-phosvitin complex, beta-sheet shell regions"/>
    <property type="match status" value="2"/>
</dbReference>
<evidence type="ECO:0008006" key="10">
    <source>
        <dbReference type="Google" id="ProtNLM"/>
    </source>
</evidence>
<dbReference type="Pfam" id="PF09172">
    <property type="entry name" value="Vit_open_b-sht"/>
    <property type="match status" value="1"/>
</dbReference>
<proteinExistence type="predicted"/>
<dbReference type="InterPro" id="IPR055285">
    <property type="entry name" value="ANKRD13_C"/>
</dbReference>
<dbReference type="SMART" id="SM01169">
    <property type="entry name" value="DUF1943"/>
    <property type="match status" value="1"/>
</dbReference>
<evidence type="ECO:0000256" key="1">
    <source>
        <dbReference type="ARBA" id="ARBA00022729"/>
    </source>
</evidence>
<keyword evidence="1" id="KW-0732">Signal</keyword>
<dbReference type="PROSITE" id="PS50088">
    <property type="entry name" value="ANK_REPEAT"/>
    <property type="match status" value="2"/>
</dbReference>
<dbReference type="SMART" id="SM00638">
    <property type="entry name" value="LPD_N"/>
    <property type="match status" value="1"/>
</dbReference>
<gene>
    <name evidence="8" type="ORF">V9T40_001445</name>
</gene>
<dbReference type="SUPFAM" id="SSF48431">
    <property type="entry name" value="Lipovitellin-phosvitin complex, superhelical domain"/>
    <property type="match status" value="1"/>
</dbReference>
<dbReference type="InterPro" id="IPR002110">
    <property type="entry name" value="Ankyrin_rpt"/>
</dbReference>
<comment type="caution">
    <text evidence="4">Lacks conserved residue(s) required for the propagation of feature annotation.</text>
</comment>
<dbReference type="InterPro" id="IPR015819">
    <property type="entry name" value="Lipid_transp_b-sht_shell"/>
</dbReference>
<dbReference type="PROSITE" id="PS50297">
    <property type="entry name" value="ANK_REP_REGION"/>
    <property type="match status" value="2"/>
</dbReference>
<dbReference type="SUPFAM" id="SSF48403">
    <property type="entry name" value="Ankyrin repeat"/>
    <property type="match status" value="1"/>
</dbReference>
<dbReference type="Pfam" id="PF00094">
    <property type="entry name" value="VWD"/>
    <property type="match status" value="1"/>
</dbReference>
<protein>
    <recommendedName>
        <fullName evidence="10">Vitellogenin</fullName>
    </recommendedName>
</protein>
<feature type="repeat" description="ANK" evidence="3">
    <location>
        <begin position="187"/>
        <end position="219"/>
    </location>
</feature>
<evidence type="ECO:0000313" key="9">
    <source>
        <dbReference type="Proteomes" id="UP001367676"/>
    </source>
</evidence>
<dbReference type="PROSITE" id="PS51211">
    <property type="entry name" value="VITELLOGENIN"/>
    <property type="match status" value="1"/>
</dbReference>
<feature type="compositionally biased region" description="Basic and acidic residues" evidence="5">
    <location>
        <begin position="76"/>
        <end position="86"/>
    </location>
</feature>
<dbReference type="EMBL" id="JBBCAQ010000019">
    <property type="protein sequence ID" value="KAK7595012.1"/>
    <property type="molecule type" value="Genomic_DNA"/>
</dbReference>
<feature type="compositionally biased region" description="Basic and acidic residues" evidence="5">
    <location>
        <begin position="96"/>
        <end position="132"/>
    </location>
</feature>
<dbReference type="InterPro" id="IPR050733">
    <property type="entry name" value="Vitellogenin/Apolipophorin"/>
</dbReference>
<dbReference type="Gene3D" id="1.25.10.20">
    <property type="entry name" value="Vitellinogen, superhelical"/>
    <property type="match status" value="1"/>
</dbReference>
<keyword evidence="3" id="KW-0040">ANK repeat</keyword>
<organism evidence="8 9">
    <name type="scientific">Parthenolecanium corni</name>
    <dbReference type="NCBI Taxonomy" id="536013"/>
    <lineage>
        <taxon>Eukaryota</taxon>
        <taxon>Metazoa</taxon>
        <taxon>Ecdysozoa</taxon>
        <taxon>Arthropoda</taxon>
        <taxon>Hexapoda</taxon>
        <taxon>Insecta</taxon>
        <taxon>Pterygota</taxon>
        <taxon>Neoptera</taxon>
        <taxon>Paraneoptera</taxon>
        <taxon>Hemiptera</taxon>
        <taxon>Sternorrhyncha</taxon>
        <taxon>Coccoidea</taxon>
        <taxon>Coccidae</taxon>
        <taxon>Parthenolecanium</taxon>
    </lineage>
</organism>
<feature type="compositionally biased region" description="Basic and acidic residues" evidence="5">
    <location>
        <begin position="437"/>
        <end position="453"/>
    </location>
</feature>
<evidence type="ECO:0000256" key="3">
    <source>
        <dbReference type="PROSITE-ProRule" id="PRU00023"/>
    </source>
</evidence>
<dbReference type="InterPro" id="IPR015817">
    <property type="entry name" value="Vitellinogen_open_b-sht_sub1"/>
</dbReference>
<sequence length="4165" mass="471482">MMKDFNNEVWKKCNGIETKDQQFIIDCINDVVRRLIASKAVDETSDLIMKQGREKESEVQKSEKEPETIQQASHHRTAEGAVREFGVEFQDEFEESDSRVDENMEEDRLRSPKEEQIPSDSDNLKPGERESEAPSQENEPETIQRASPETTVERPADEISGEEIEMNELLGKARKLQEYEEQTFDWDEQFPLHESVFKGNSGRLAFLLKHGADVNSKDKHGMTMEEMIGKYKSDYYNADGMILKQKKRLDHLSSEAIKHSDETDPIAILANGIDITILFAPTRKNIEQNLPPVPPCQVTWEEYINSEPGKHPTLARTIKTKETLLPFTPEIAVTPDFPVSREAVLSILEVLAPFKHFSYLNEFAKRLPSGFPVRIVDTKVRNRALAMMKDFNNEVWKKCNGIETKDQQFIIDWINDTVSRLIASKAVDKTSDLIMKQGREKESEVQKSEKEPETIQQESHHRRAEGAEGEISVEFRDKFEEFDSSVDVNMVEYRLRSPKEEQIPSDSDNLKPGERESEAPSQENEPETIQRASPETTVERPADEISGEEIEMNELLGKARKLQEYEEQTFDWDQQFPLHESVFKGNSGRLAFLLKHGADVNSKDKHGMTMEKSEKQLKLEVETLMNKSIMNFDVLTMDVIFTKAQSGWIRKKNKSEMIGKYQSDYYNADGMILKQKKRLDHLSSEAIKHSDETDPIAILANGIDITILFTPIRKNIEQNLPPVPPCQVTWEEYINSEPGKHPTLARTIKTKETLLPFTPEIAVTPDFPVSREAVLSILEVLAPFKHFSYLNEFATRLPPGFPVRIGPEPTIIRYKDNEIYRYRVEALSSIHTLNTLKEEHTKLTYSAFFDIAPENKCSFLLRVSNVEVIGLDGKKYTDSSLAGSVARFSFNNGKLEKLCLDAKESEISVNFKRSILSNLQISSWGNPITGPGVGTSFHETDIYGRCPVSLETTQEPNGSWLVRKSKDLNQCKLRQGFDFAIKTNTFQTDGSYQTNPFVDASLRSVLKVDKGIIKSSDINEEYTYQPMTKYADSQTSVVVTTKVVLIGSKSGKIPGPVNPKPATLLYETVKSYRSDVTMATLIKAIQEASQEEEADVVPSNAAQTFSHFVSILQEVNKNELLIAHDQVKSGAGFKNRETAMKVFWGGLLSAATPATTEAAATLLMNREMPEDRIPEFMASLAFVKHPTVETLNILSPLLDEPNAAVDRYLAIGSLIQRYTFDNPHTESPELTNLLAKLSTPLKKRSNSQAIEEQDVVIASLKGLRNARHLSSDVSSLVRSYATNKDVPNRVRIAALQTLAVNSSDEATKKTALEIFQSKEEDSELRIGAFLLYVNSPNAETAIAVKNLLDEELSDQVGSFIVSWIRNLKTTADPKREHAKHFYGNIKSKNKFPVDIRQFSQNYHFSHLFPSLNSGYSADANVIYSSTSYIPRTTSLNLDTNLFGNSVNLFGLNARLENVEYFLEKMLGPRSYLRSNKAEDIADDLTEMAKNLGRKMASKTSFLGRGKREIHNMEETVSQLKQKISPSEKYMDVDFSINMFESEFYWTKYHTDKNVVASGEYLDHLLTRIQQAIENAKDMNINYKKYSRIPILSNNVVYYPTSSGFPLKVSINAHSAVDFKLKGKVDTAEILNNPKSSDVQLLIMPSAVVEIEGLLEIDTYILSAGLKVSSTLRSATSLKINFKALDGNGVDLKFGLPTKEEDLLTMKTEAFTTTRERGLSPVETPLNSDGKRYQYENTFRQLADLTGLALRTEFNIPSVGYRPTAGTGVFSVRLIKTDELLQDYQMKIFYNKNMPHYRSIEFLLDTPGSQINPHGENENNEVYCLIKLRNDASEQSAKVGATVTKEQYRTTYKPFLELKSPVDAREAALETHRLTPKDNSQPFTLDGLVVLEEKPNSNTYRLYNFKNLAFISPFGKFVLNGRVLLESEYPRYGSDLVLTYGNENTLKLKSAWNYTKNLEEDKQLLAAIAATSSQWPLYNIKSTLNYNRNTTSYARTMTLTTGPDLENENAKLTVREVLNKKQNPNTGEIISADGNFGFIYPSWKTDIDLSFQRTYNKFSGSGVMQLDKTHLELNGSVGVEETKPGLIEVNLETQMNEKHLHLHGVRELVDEETSKITVDLNTKPGKQLHMVMDLTHRLKPHHYVLRSNSVVTVLPDNRVYKQDLGLTHTPTQKKFHVILSPNGVRNLEISAGCSSSSSDFDSKAVLFVLNSLEGTAALKSGPERVDGDLRLEILKLNRLITGDLELQVHDRTHYTGHGELLWDASKDKSKKIRVETNTLISEDHHEIISENDVQMMNYRFQLNGNISIEGDLLNSTVDSHIQLVVSNGSSMGVLVHREYRGQEAVHNYNLHLDGYYIPLDVNDQVEGTFTFNIQDLDWSNYLFDVRTDWTLDLAKSKSLKHGIEIKRILHDSQWALYVDGTIALKKLNLSAEAEYSDMVNDYGLLSKERSLPPSTLRLHANVGDEYMVDSAAAIHNSEISNVLELKLPLQNKSFDLKWTTKNKVDIAPAKYVNLRTTNNVSWNKNNFANWNGELAVFSKKGNFSLDWDSSEIAKRSMEVSYIFDDSQEGNLTGPYGQVGIILTFDGKEANCIGKLEFSKDLSTKVLTIDGQSPKHGLFKIRAETRVEDFGQKIFQDLLFESNGKRWYTYSDIATYPSKPMVDLLYSSPEAESKFMILFEERIRHYWTGAINVSLMHGIAGYVKLVGELKLNTQDDILIKADLDAPSFGVNNFSLVANNKAMEGGKKRISFTAQMDQEALFTGSSSYMYHMDSNKLTFEGAGTVKIDDKNHPFTFKYYKVQLLESTSGETGSASKLYVSVDNKKYALDLECKFTDKSVMLKRDLWRDENCYKMDISYQIKMIDVTNYEKNLIIHLDLKPHISNGELFVIEGKTTRTLSNYDQKLSLQWAPEKKIEYVINSTPGKSGITINLPKRQLAAEAVYIYDLGATNGKVKMTNTIWFDKTRDDTKKLLFSSDIEYRIPENQNSFTLSASTTMVLSLLEEKSMDLRTELDVFKTPEQMITVSYELFKGRKDNGYMVWSSLKAISEGQKMNSELKRSLTFYLDHMEYHLSLAYDNDKGVRKIAAVDLEFRPLSLKGKISYDNFTLEGKSELGFTRNSIELKEHFILFGHDYKKTCTLKLDPSIVVLIQWKGASQQAAMLNATFLWNQALDVTFSLRDKNDVAKSKGDITRFKLFLTDKRFLNTETEFLIDQARIFLDDGKQELLSLIEDAKKRSKSAMNEIDAHYTYRSKQYRNANLDMKPVITSSNAYLVALRDEIKNDPSIVSASQNVRKIISSFVDFVFVILEQTSSFLGDWFYGYDILSEKLSEFFEEVVTLINKVSQLSMDDVSLLMRDALNQFWRQAIRFFEYAKANKTKWKDAVISVSNSVKDTFKVASETFAQVRKDFQEFYERLKAYLESLPLTNYLKGRFAQLKDSQVVKYLWSAVREAGENLKEYMPNEESKTLINMILSTMDKIVNEKPYNLENELRAIYKQLLECLSLLAVKAADGFMYVRDVSDSYDYSLPQLSLSSFKALPNLWTSSVSFIYWLREIEVPSVNDLLETFDVGSLNSLELLPPFTKIGLIVDGQQVVTMNGLHYSINADCHYLLAADFINLNFTIIATVRNGKMSSLSVTSDKQTVELNSNGMPALNKVRQDYPIYADKLSVIRNPTSVEIFVDNSVYIYSSLSLDIVMVQVSGFFYGQVFGLMGSTTSESYLDLTMPNMSVARDLPTFIKSYQVSKKCRAPTPATNNELRQSSECTSIFGGKSLVRRGSSQIKAKAFKDMCEEMVARQSTSAEKLNAACQAALAFSVVSYTRGYYITLPTQCSHCTMNGKSLPYGYAESVKVPNNSADVFILLDKSERNKILYQELLKNAMKDIRSSLEKKNIRDLNFVLIGFAEDQFASLQTTNGEVTLTENTNIKFSTAVSKEPSSNLGRYVKNVKHFLGIYEARRALDMVNNYPFRPEAVNSIIQVDADTHEYNVLDKYSIYNTVVNTYVSWNIVNNKMPIFLLTPKESVFIDVDNSSTAVFGKRLKSLNNNNVAASTSEYPWPWLGYKGFDLISIFTANGPQPFKDGILSRLKLLELYGGSVILPATTNGAVYNSSVFVNSDSAARNKLTSVFSNRLVESLINTERSVECVCKNNWGIFSDLRCTLISESPVSIPF</sequence>
<dbReference type="Proteomes" id="UP001367676">
    <property type="component" value="Unassembled WGS sequence"/>
</dbReference>
<dbReference type="PROSITE" id="PS51233">
    <property type="entry name" value="VWFD"/>
    <property type="match status" value="1"/>
</dbReference>
<feature type="repeat" description="ANK" evidence="3">
    <location>
        <begin position="573"/>
        <end position="605"/>
    </location>
</feature>
<dbReference type="Pfam" id="PF11904">
    <property type="entry name" value="ANKRD13_C"/>
    <property type="match status" value="2"/>
</dbReference>
<evidence type="ECO:0000259" key="6">
    <source>
        <dbReference type="PROSITE" id="PS51211"/>
    </source>
</evidence>
<dbReference type="Gene3D" id="1.25.40.20">
    <property type="entry name" value="Ankyrin repeat-containing domain"/>
    <property type="match status" value="2"/>
</dbReference>
<dbReference type="GO" id="GO:0005319">
    <property type="term" value="F:lipid transporter activity"/>
    <property type="evidence" value="ECO:0007669"/>
    <property type="project" value="InterPro"/>
</dbReference>
<dbReference type="Gene3D" id="2.20.50.20">
    <property type="entry name" value="Lipovitellin. Chain A, domain 3"/>
    <property type="match status" value="1"/>
</dbReference>